<dbReference type="AlphaFoldDB" id="A0A2N3I4Y4"/>
<name>A0A2N3I4Y4_9BACT</name>
<evidence type="ECO:0000313" key="2">
    <source>
        <dbReference type="Proteomes" id="UP000233618"/>
    </source>
</evidence>
<evidence type="ECO:0008006" key="3">
    <source>
        <dbReference type="Google" id="ProtNLM"/>
    </source>
</evidence>
<dbReference type="Pfam" id="PF13459">
    <property type="entry name" value="Fer4_15"/>
    <property type="match status" value="1"/>
</dbReference>
<sequence>MTRIKHFRDRCIGCAYCVGAAPEFWEMCTEDGRCDLIGSIRKRDCYELEIFNDEVQKNRKAADICPGKCIRVETN</sequence>
<gene>
    <name evidence="1" type="ORF">BZG01_13050</name>
</gene>
<organism evidence="1 2">
    <name type="scientific">Labilibaculum manganireducens</name>
    <dbReference type="NCBI Taxonomy" id="1940525"/>
    <lineage>
        <taxon>Bacteria</taxon>
        <taxon>Pseudomonadati</taxon>
        <taxon>Bacteroidota</taxon>
        <taxon>Bacteroidia</taxon>
        <taxon>Marinilabiliales</taxon>
        <taxon>Marinifilaceae</taxon>
        <taxon>Labilibaculum</taxon>
    </lineage>
</organism>
<keyword evidence="2" id="KW-1185">Reference proteome</keyword>
<protein>
    <recommendedName>
        <fullName evidence="3">Ferredoxin</fullName>
    </recommendedName>
</protein>
<proteinExistence type="predicted"/>
<dbReference type="SUPFAM" id="SSF54862">
    <property type="entry name" value="4Fe-4S ferredoxins"/>
    <property type="match status" value="1"/>
</dbReference>
<evidence type="ECO:0000313" key="1">
    <source>
        <dbReference type="EMBL" id="PKQ65377.1"/>
    </source>
</evidence>
<accession>A0A2N3I4Y4</accession>
<comment type="caution">
    <text evidence="1">The sequence shown here is derived from an EMBL/GenBank/DDBJ whole genome shotgun (WGS) entry which is preliminary data.</text>
</comment>
<dbReference type="Gene3D" id="3.30.70.20">
    <property type="match status" value="1"/>
</dbReference>
<dbReference type="RefSeq" id="WP_101310288.1">
    <property type="nucleotide sequence ID" value="NZ_MVDE01000019.1"/>
</dbReference>
<dbReference type="Proteomes" id="UP000233618">
    <property type="component" value="Unassembled WGS sequence"/>
</dbReference>
<reference evidence="1 2" key="1">
    <citation type="journal article" date="2017" name="Front. Microbiol.">
        <title>Labilibaculum manganireducens gen. nov., sp. nov. and Labilibaculum filiforme sp. nov., Novel Bacteroidetes Isolated from Subsurface Sediments of the Baltic Sea.</title>
        <authorList>
            <person name="Vandieken V."/>
            <person name="Marshall I.P."/>
            <person name="Niemann H."/>
            <person name="Engelen B."/>
            <person name="Cypionka H."/>
        </authorList>
    </citation>
    <scope>NUCLEOTIDE SEQUENCE [LARGE SCALE GENOMIC DNA]</scope>
    <source>
        <strain evidence="1 2">59.10-2M</strain>
    </source>
</reference>
<dbReference type="EMBL" id="MVDE01000019">
    <property type="protein sequence ID" value="PKQ65377.1"/>
    <property type="molecule type" value="Genomic_DNA"/>
</dbReference>